<gene>
    <name evidence="2" type="ORF">B0T25DRAFT_198813</name>
</gene>
<protein>
    <recommendedName>
        <fullName evidence="4">Secreted protein</fullName>
    </recommendedName>
</protein>
<dbReference type="EMBL" id="JAUIQD010000004">
    <property type="protein sequence ID" value="KAK3353003.1"/>
    <property type="molecule type" value="Genomic_DNA"/>
</dbReference>
<comment type="caution">
    <text evidence="2">The sequence shown here is derived from an EMBL/GenBank/DDBJ whole genome shotgun (WGS) entry which is preliminary data.</text>
</comment>
<reference evidence="2" key="1">
    <citation type="journal article" date="2023" name="Mol. Phylogenet. Evol.">
        <title>Genome-scale phylogeny and comparative genomics of the fungal order Sordariales.</title>
        <authorList>
            <person name="Hensen N."/>
            <person name="Bonometti L."/>
            <person name="Westerberg I."/>
            <person name="Brannstrom I.O."/>
            <person name="Guillou S."/>
            <person name="Cros-Aarteil S."/>
            <person name="Calhoun S."/>
            <person name="Haridas S."/>
            <person name="Kuo A."/>
            <person name="Mondo S."/>
            <person name="Pangilinan J."/>
            <person name="Riley R."/>
            <person name="LaButti K."/>
            <person name="Andreopoulos B."/>
            <person name="Lipzen A."/>
            <person name="Chen C."/>
            <person name="Yan M."/>
            <person name="Daum C."/>
            <person name="Ng V."/>
            <person name="Clum A."/>
            <person name="Steindorff A."/>
            <person name="Ohm R.A."/>
            <person name="Martin F."/>
            <person name="Silar P."/>
            <person name="Natvig D.O."/>
            <person name="Lalanne C."/>
            <person name="Gautier V."/>
            <person name="Ament-Velasquez S.L."/>
            <person name="Kruys A."/>
            <person name="Hutchinson M.I."/>
            <person name="Powell A.J."/>
            <person name="Barry K."/>
            <person name="Miller A.N."/>
            <person name="Grigoriev I.V."/>
            <person name="Debuchy R."/>
            <person name="Gladieux P."/>
            <person name="Hiltunen Thoren M."/>
            <person name="Johannesson H."/>
        </authorList>
    </citation>
    <scope>NUCLEOTIDE SEQUENCE</scope>
    <source>
        <strain evidence="2">CBS 955.72</strain>
    </source>
</reference>
<feature type="signal peptide" evidence="1">
    <location>
        <begin position="1"/>
        <end position="22"/>
    </location>
</feature>
<dbReference type="Proteomes" id="UP001275084">
    <property type="component" value="Unassembled WGS sequence"/>
</dbReference>
<reference evidence="2" key="2">
    <citation type="submission" date="2023-06" db="EMBL/GenBank/DDBJ databases">
        <authorList>
            <consortium name="Lawrence Berkeley National Laboratory"/>
            <person name="Haridas S."/>
            <person name="Hensen N."/>
            <person name="Bonometti L."/>
            <person name="Westerberg I."/>
            <person name="Brannstrom I.O."/>
            <person name="Guillou S."/>
            <person name="Cros-Aarteil S."/>
            <person name="Calhoun S."/>
            <person name="Kuo A."/>
            <person name="Mondo S."/>
            <person name="Pangilinan J."/>
            <person name="Riley R."/>
            <person name="Labutti K."/>
            <person name="Andreopoulos B."/>
            <person name="Lipzen A."/>
            <person name="Chen C."/>
            <person name="Yanf M."/>
            <person name="Daum C."/>
            <person name="Ng V."/>
            <person name="Clum A."/>
            <person name="Steindorff A."/>
            <person name="Ohm R."/>
            <person name="Martin F."/>
            <person name="Silar P."/>
            <person name="Natvig D."/>
            <person name="Lalanne C."/>
            <person name="Gautier V."/>
            <person name="Ament-Velasquez S.L."/>
            <person name="Kruys A."/>
            <person name="Hutchinson M.I."/>
            <person name="Powell A.J."/>
            <person name="Barry K."/>
            <person name="Miller A.N."/>
            <person name="Grigoriev I.V."/>
            <person name="Debuchy R."/>
            <person name="Gladieux P."/>
            <person name="Thoren M.H."/>
            <person name="Johannesson H."/>
        </authorList>
    </citation>
    <scope>NUCLEOTIDE SEQUENCE</scope>
    <source>
        <strain evidence="2">CBS 955.72</strain>
    </source>
</reference>
<evidence type="ECO:0000313" key="3">
    <source>
        <dbReference type="Proteomes" id="UP001275084"/>
    </source>
</evidence>
<evidence type="ECO:0000256" key="1">
    <source>
        <dbReference type="SAM" id="SignalP"/>
    </source>
</evidence>
<dbReference type="AlphaFoldDB" id="A0AAJ0ME05"/>
<sequence>MLNLRYIHAVLLALHAMPKTDATDFMLYHRLFICLCAMAPWWCACRRGTCPTSSRPPAAPQHHTGHRWPGHRTFRALPDPSETPILLAQAGPFVLTPYSFVRCLQLSTKSAMAWLVMASPPRTLADSETESMG</sequence>
<feature type="chain" id="PRO_5042459219" description="Secreted protein" evidence="1">
    <location>
        <begin position="23"/>
        <end position="133"/>
    </location>
</feature>
<evidence type="ECO:0000313" key="2">
    <source>
        <dbReference type="EMBL" id="KAK3353003.1"/>
    </source>
</evidence>
<name>A0AAJ0ME05_9PEZI</name>
<accession>A0AAJ0ME05</accession>
<organism evidence="2 3">
    <name type="scientific">Lasiosphaeria hispida</name>
    <dbReference type="NCBI Taxonomy" id="260671"/>
    <lineage>
        <taxon>Eukaryota</taxon>
        <taxon>Fungi</taxon>
        <taxon>Dikarya</taxon>
        <taxon>Ascomycota</taxon>
        <taxon>Pezizomycotina</taxon>
        <taxon>Sordariomycetes</taxon>
        <taxon>Sordariomycetidae</taxon>
        <taxon>Sordariales</taxon>
        <taxon>Lasiosphaeriaceae</taxon>
        <taxon>Lasiosphaeria</taxon>
    </lineage>
</organism>
<keyword evidence="3" id="KW-1185">Reference proteome</keyword>
<keyword evidence="1" id="KW-0732">Signal</keyword>
<proteinExistence type="predicted"/>
<evidence type="ECO:0008006" key="4">
    <source>
        <dbReference type="Google" id="ProtNLM"/>
    </source>
</evidence>